<comment type="caution">
    <text evidence="3">The sequence shown here is derived from an EMBL/GenBank/DDBJ whole genome shotgun (WGS) entry which is preliminary data.</text>
</comment>
<keyword evidence="2" id="KW-0472">Membrane</keyword>
<feature type="transmembrane region" description="Helical" evidence="2">
    <location>
        <begin position="24"/>
        <end position="44"/>
    </location>
</feature>
<sequence>MMARRLLPDLPRFDLSAATWRARAIRYVVIYLALALTLVGARLLTQDVRPALREAQTREAALTTQRDELEIRVQALGSPQRVREWALQNGMRRFAETTKTTAPLTGVPAPAPAPARTTLEVKTEWK</sequence>
<evidence type="ECO:0000256" key="2">
    <source>
        <dbReference type="SAM" id="Phobius"/>
    </source>
</evidence>
<proteinExistence type="predicted"/>
<evidence type="ECO:0008006" key="5">
    <source>
        <dbReference type="Google" id="ProtNLM"/>
    </source>
</evidence>
<organism evidence="3 4">
    <name type="scientific">Deinococcus budaensis</name>
    <dbReference type="NCBI Taxonomy" id="1665626"/>
    <lineage>
        <taxon>Bacteria</taxon>
        <taxon>Thermotogati</taxon>
        <taxon>Deinococcota</taxon>
        <taxon>Deinococci</taxon>
        <taxon>Deinococcales</taxon>
        <taxon>Deinococcaceae</taxon>
        <taxon>Deinococcus</taxon>
    </lineage>
</organism>
<protein>
    <recommendedName>
        <fullName evidence="5">Cell division protein FtsL</fullName>
    </recommendedName>
</protein>
<dbReference type="AlphaFoldDB" id="A0A7W8GCZ1"/>
<feature type="compositionally biased region" description="Low complexity" evidence="1">
    <location>
        <begin position="100"/>
        <end position="118"/>
    </location>
</feature>
<feature type="region of interest" description="Disordered" evidence="1">
    <location>
        <begin position="97"/>
        <end position="126"/>
    </location>
</feature>
<evidence type="ECO:0000313" key="3">
    <source>
        <dbReference type="EMBL" id="MBB5233159.1"/>
    </source>
</evidence>
<reference evidence="3 4" key="1">
    <citation type="submission" date="2020-08" db="EMBL/GenBank/DDBJ databases">
        <title>Genomic Encyclopedia of Type Strains, Phase IV (KMG-IV): sequencing the most valuable type-strain genomes for metagenomic binning, comparative biology and taxonomic classification.</title>
        <authorList>
            <person name="Goeker M."/>
        </authorList>
    </citation>
    <scope>NUCLEOTIDE SEQUENCE [LARGE SCALE GENOMIC DNA]</scope>
    <source>
        <strain evidence="3 4">DSM 101791</strain>
    </source>
</reference>
<evidence type="ECO:0000313" key="4">
    <source>
        <dbReference type="Proteomes" id="UP000525389"/>
    </source>
</evidence>
<accession>A0A7W8GCZ1</accession>
<name>A0A7W8GCZ1_9DEIO</name>
<keyword evidence="2" id="KW-1133">Transmembrane helix</keyword>
<keyword evidence="4" id="KW-1185">Reference proteome</keyword>
<dbReference type="Proteomes" id="UP000525389">
    <property type="component" value="Unassembled WGS sequence"/>
</dbReference>
<keyword evidence="2" id="KW-0812">Transmembrane</keyword>
<evidence type="ECO:0000256" key="1">
    <source>
        <dbReference type="SAM" id="MobiDB-lite"/>
    </source>
</evidence>
<gene>
    <name evidence="3" type="ORF">HNQ09_000576</name>
</gene>
<dbReference type="EMBL" id="JACHFN010000002">
    <property type="protein sequence ID" value="MBB5233159.1"/>
    <property type="molecule type" value="Genomic_DNA"/>
</dbReference>
<dbReference type="RefSeq" id="WP_380003333.1">
    <property type="nucleotide sequence ID" value="NZ_JBHLTA010000019.1"/>
</dbReference>